<evidence type="ECO:0000256" key="2">
    <source>
        <dbReference type="SAM" id="SignalP"/>
    </source>
</evidence>
<reference evidence="4" key="1">
    <citation type="journal article" date="2019" name="Int. J. Syst. Evol. Microbiol.">
        <title>The Global Catalogue of Microorganisms (GCM) 10K type strain sequencing project: providing services to taxonomists for standard genome sequencing and annotation.</title>
        <authorList>
            <consortium name="The Broad Institute Genomics Platform"/>
            <consortium name="The Broad Institute Genome Sequencing Center for Infectious Disease"/>
            <person name="Wu L."/>
            <person name="Ma J."/>
        </authorList>
    </citation>
    <scope>NUCLEOTIDE SEQUENCE [LARGE SCALE GENOMIC DNA]</scope>
    <source>
        <strain evidence="4">CCUG 62952</strain>
    </source>
</reference>
<protein>
    <recommendedName>
        <fullName evidence="5">Adhesin domain-containing protein</fullName>
    </recommendedName>
</protein>
<feature type="chain" id="PRO_5047304977" description="Adhesin domain-containing protein" evidence="2">
    <location>
        <begin position="25"/>
        <end position="475"/>
    </location>
</feature>
<organism evidence="3 4">
    <name type="scientific">Sungkyunkwania multivorans</name>
    <dbReference type="NCBI Taxonomy" id="1173618"/>
    <lineage>
        <taxon>Bacteria</taxon>
        <taxon>Pseudomonadati</taxon>
        <taxon>Bacteroidota</taxon>
        <taxon>Flavobacteriia</taxon>
        <taxon>Flavobacteriales</taxon>
        <taxon>Flavobacteriaceae</taxon>
        <taxon>Sungkyunkwania</taxon>
    </lineage>
</organism>
<proteinExistence type="predicted"/>
<keyword evidence="2" id="KW-0732">Signal</keyword>
<evidence type="ECO:0000313" key="4">
    <source>
        <dbReference type="Proteomes" id="UP001596978"/>
    </source>
</evidence>
<feature type="coiled-coil region" evidence="1">
    <location>
        <begin position="182"/>
        <end position="252"/>
    </location>
</feature>
<name>A0ABW3CWK5_9FLAO</name>
<accession>A0ABW3CWK5</accession>
<gene>
    <name evidence="3" type="ORF">ACFQ1M_04435</name>
</gene>
<keyword evidence="4" id="KW-1185">Reference proteome</keyword>
<evidence type="ECO:0000256" key="1">
    <source>
        <dbReference type="SAM" id="Coils"/>
    </source>
</evidence>
<sequence length="475" mass="54995">MNSIIQRSANYFMLLVLATTMVQAQTQRREYKESFDVNDDVVIDINTNHTDIEFETTNRNKVEIVATIEVEGATEEQVQRFFDNWKFEATGNSSKVKINAQKGAFQVYSFYEQNGFEFPDIDFEPLVVKIPDIDMEPFVAIPSIPSMPPLPSMDFTFDYEAYKKDGDAYLEKWKKQWKDNFDEEWEEEMKAWKEEMESRKEEMAKWKEEHAKEREKFKVELKKAREEQREEMKRVREEIKKSRLETREKMKEQKLKLKSRGQNYFIFSTDEDDNIKVKRKIKIKMPKGARLKMNVRHGEVKLAANLKNINATLSHTRLLADVIDGKQTIIEASYSPLQITNWNYGQLKVNYVKAVDLKNVNSLKLSSNSSDVFIGNILNNSIINGSFGKLKIANVADTFKSVDIVLDNTDALVSLPQTSFLLYYSGSNSSIKYPDDLKVGTEENYNTVIVKGFRGSRSSDKSINVTANYSDVVMQ</sequence>
<keyword evidence="1" id="KW-0175">Coiled coil</keyword>
<evidence type="ECO:0000313" key="3">
    <source>
        <dbReference type="EMBL" id="MFD0861442.1"/>
    </source>
</evidence>
<dbReference type="RefSeq" id="WP_386404466.1">
    <property type="nucleotide sequence ID" value="NZ_JBHTJH010000004.1"/>
</dbReference>
<dbReference type="Proteomes" id="UP001596978">
    <property type="component" value="Unassembled WGS sequence"/>
</dbReference>
<feature type="signal peptide" evidence="2">
    <location>
        <begin position="1"/>
        <end position="24"/>
    </location>
</feature>
<evidence type="ECO:0008006" key="5">
    <source>
        <dbReference type="Google" id="ProtNLM"/>
    </source>
</evidence>
<dbReference type="EMBL" id="JBHTJH010000004">
    <property type="protein sequence ID" value="MFD0861442.1"/>
    <property type="molecule type" value="Genomic_DNA"/>
</dbReference>
<comment type="caution">
    <text evidence="3">The sequence shown here is derived from an EMBL/GenBank/DDBJ whole genome shotgun (WGS) entry which is preliminary data.</text>
</comment>